<evidence type="ECO:0000313" key="2">
    <source>
        <dbReference type="Proteomes" id="UP000192936"/>
    </source>
</evidence>
<dbReference type="EMBL" id="FXAK01000009">
    <property type="protein sequence ID" value="SMF89555.1"/>
    <property type="molecule type" value="Genomic_DNA"/>
</dbReference>
<name>A0A1X7HMQ1_9PROT</name>
<dbReference type="STRING" id="286727.SAMN02982917_6778"/>
<dbReference type="InterPro" id="IPR032466">
    <property type="entry name" value="Metal_Hydrolase"/>
</dbReference>
<reference evidence="1 2" key="1">
    <citation type="submission" date="2017-04" db="EMBL/GenBank/DDBJ databases">
        <authorList>
            <person name="Afonso C.L."/>
            <person name="Miller P.J."/>
            <person name="Scott M.A."/>
            <person name="Spackman E."/>
            <person name="Goraichik I."/>
            <person name="Dimitrov K.M."/>
            <person name="Suarez D.L."/>
            <person name="Swayne D.E."/>
        </authorList>
    </citation>
    <scope>NUCLEOTIDE SEQUENCE [LARGE SCALE GENOMIC DNA]</scope>
    <source>
        <strain evidence="1 2">A2P</strain>
    </source>
</reference>
<protein>
    <submittedName>
        <fullName evidence="1">Amidohydrolase</fullName>
    </submittedName>
</protein>
<dbReference type="GO" id="GO:0016787">
    <property type="term" value="F:hydrolase activity"/>
    <property type="evidence" value="ECO:0007669"/>
    <property type="project" value="UniProtKB-KW"/>
</dbReference>
<accession>A0A1X7HMQ1</accession>
<dbReference type="Gene3D" id="3.20.20.140">
    <property type="entry name" value="Metal-dependent hydrolases"/>
    <property type="match status" value="1"/>
</dbReference>
<gene>
    <name evidence="1" type="ORF">SAMN02982917_6778</name>
</gene>
<proteinExistence type="predicted"/>
<organism evidence="1 2">
    <name type="scientific">Azospirillum oryzae</name>
    <dbReference type="NCBI Taxonomy" id="286727"/>
    <lineage>
        <taxon>Bacteria</taxon>
        <taxon>Pseudomonadati</taxon>
        <taxon>Pseudomonadota</taxon>
        <taxon>Alphaproteobacteria</taxon>
        <taxon>Rhodospirillales</taxon>
        <taxon>Azospirillaceae</taxon>
        <taxon>Azospirillum</taxon>
    </lineage>
</organism>
<dbReference type="Proteomes" id="UP000192936">
    <property type="component" value="Unassembled WGS sequence"/>
</dbReference>
<keyword evidence="1" id="KW-0378">Hydrolase</keyword>
<sequence length="61" mass="6633">MNERFVREAGAHRLLLGTDFYSSPKLFSVPFPLPEILASDLTDGDCAEILGGNARRLLGLA</sequence>
<dbReference type="RefSeq" id="WP_085091575.1">
    <property type="nucleotide sequence ID" value="NZ_FXAK01000009.1"/>
</dbReference>
<dbReference type="SUPFAM" id="SSF51556">
    <property type="entry name" value="Metallo-dependent hydrolases"/>
    <property type="match status" value="1"/>
</dbReference>
<dbReference type="AlphaFoldDB" id="A0A1X7HMQ1"/>
<evidence type="ECO:0000313" key="1">
    <source>
        <dbReference type="EMBL" id="SMF89555.1"/>
    </source>
</evidence>